<organism evidence="2 3">
    <name type="scientific">Oceanobacillus iheyensis (strain DSM 14371 / CIP 107618 / JCM 11309 / KCTC 3954 / HTE831)</name>
    <dbReference type="NCBI Taxonomy" id="221109"/>
    <lineage>
        <taxon>Bacteria</taxon>
        <taxon>Bacillati</taxon>
        <taxon>Bacillota</taxon>
        <taxon>Bacilli</taxon>
        <taxon>Bacillales</taxon>
        <taxon>Bacillaceae</taxon>
        <taxon>Oceanobacillus</taxon>
    </lineage>
</organism>
<accession>Q8ERQ6</accession>
<gene>
    <name evidence="2" type="ordered locus">OB1245</name>
</gene>
<dbReference type="EMBL" id="BA000028">
    <property type="protein sequence ID" value="BAC13201.1"/>
    <property type="molecule type" value="Genomic_DNA"/>
</dbReference>
<keyword evidence="1" id="KW-0472">Membrane</keyword>
<evidence type="ECO:0000256" key="1">
    <source>
        <dbReference type="SAM" id="Phobius"/>
    </source>
</evidence>
<sequence length="138" mass="15663">MNKKLKVTLLCSLFILLLFFLVLWLRFVAFIIDYEGPFAKQDIMISPLYLGYIITLISLPIAYLLGMGRSKKSKYRIWGIAIMLLFSLPLAYSIGITYSLIVGSPWATMLLFYVFPVIFIVGLILLLVGVFKKGVLSQ</sequence>
<protein>
    <submittedName>
        <fullName evidence="2">Uncharacterized protein</fullName>
    </submittedName>
</protein>
<keyword evidence="1" id="KW-0812">Transmembrane</keyword>
<dbReference type="Proteomes" id="UP000000822">
    <property type="component" value="Chromosome"/>
</dbReference>
<evidence type="ECO:0000313" key="2">
    <source>
        <dbReference type="EMBL" id="BAC13201.1"/>
    </source>
</evidence>
<reference evidence="2 3" key="1">
    <citation type="journal article" date="2001" name="FEMS Microbiol. Lett.">
        <title>Oceanobacillus iheyensis gen. nov., sp. nov., a deep-sea extremely halotolerant and alkaliphilic species isolated from a depth of 1050 m on the Iheya Ridge.</title>
        <authorList>
            <person name="Lu J."/>
            <person name="Nogi Y."/>
            <person name="Takami H."/>
        </authorList>
    </citation>
    <scope>NUCLEOTIDE SEQUENCE [LARGE SCALE GENOMIC DNA]</scope>
    <source>
        <strain evidence="3">DSM 14371 / CIP 107618 / JCM 11309 / KCTC 3954 / HTE831</strain>
    </source>
</reference>
<feature type="transmembrane region" description="Helical" evidence="1">
    <location>
        <begin position="77"/>
        <end position="98"/>
    </location>
</feature>
<reference evidence="2 3" key="2">
    <citation type="journal article" date="2002" name="Nucleic Acids Res.">
        <title>Genome sequence of Oceanobacillus iheyensis isolated from the Iheya Ridge and its unexpected adaptive capabilities to extreme environments.</title>
        <authorList>
            <person name="Takami H."/>
            <person name="Takaki Y."/>
            <person name="Uchiyama I."/>
        </authorList>
    </citation>
    <scope>NUCLEOTIDE SEQUENCE [LARGE SCALE GENOMIC DNA]</scope>
    <source>
        <strain evidence="3">DSM 14371 / CIP 107618 / JCM 11309 / KCTC 3954 / HTE831</strain>
    </source>
</reference>
<dbReference type="RefSeq" id="WP_011065646.1">
    <property type="nucleotide sequence ID" value="NC_004193.1"/>
</dbReference>
<dbReference type="KEGG" id="oih:OB1245"/>
<feature type="transmembrane region" description="Helical" evidence="1">
    <location>
        <begin position="45"/>
        <end position="65"/>
    </location>
</feature>
<keyword evidence="1" id="KW-1133">Transmembrane helix</keyword>
<name>Q8ERQ6_OCEIH</name>
<dbReference type="HOGENOM" id="CLU_1853155_0_0_9"/>
<evidence type="ECO:0000313" key="3">
    <source>
        <dbReference type="Proteomes" id="UP000000822"/>
    </source>
</evidence>
<keyword evidence="3" id="KW-1185">Reference proteome</keyword>
<proteinExistence type="predicted"/>
<dbReference type="AlphaFoldDB" id="Q8ERQ6"/>
<feature type="transmembrane region" description="Helical" evidence="1">
    <location>
        <begin position="110"/>
        <end position="131"/>
    </location>
</feature>